<sequence length="140" mass="16500">MLNLSIIINLILLCFGLFVLTNKFNIIIQINDIIFILISLICFMLASKTYKDLNEILKVYLQKKTIEDVKKFILIIESYIKFSIMAGIIGSIIKLIMLENYYGDYMSYFVMLHRSIIPITYGLLLVYFIFYPIKIYLKKQ</sequence>
<feature type="transmembrane region" description="Helical" evidence="1">
    <location>
        <begin position="33"/>
        <end position="51"/>
    </location>
</feature>
<feature type="transmembrane region" description="Helical" evidence="1">
    <location>
        <begin position="116"/>
        <end position="137"/>
    </location>
</feature>
<keyword evidence="1" id="KW-0812">Transmembrane</keyword>
<dbReference type="EMBL" id="FQXO01000012">
    <property type="protein sequence ID" value="SHH38147.1"/>
    <property type="molecule type" value="Genomic_DNA"/>
</dbReference>
<gene>
    <name evidence="2" type="ORF">SAMN02745135_00604</name>
</gene>
<keyword evidence="3" id="KW-1185">Reference proteome</keyword>
<evidence type="ECO:0000313" key="3">
    <source>
        <dbReference type="Proteomes" id="UP000183967"/>
    </source>
</evidence>
<name>A0A1M5SHS6_9FIRM</name>
<keyword evidence="1" id="KW-1133">Transmembrane helix</keyword>
<reference evidence="3" key="1">
    <citation type="submission" date="2016-11" db="EMBL/GenBank/DDBJ databases">
        <authorList>
            <person name="Varghese N."/>
            <person name="Submissions S."/>
        </authorList>
    </citation>
    <scope>NUCLEOTIDE SEQUENCE [LARGE SCALE GENOMIC DNA]</scope>
    <source>
        <strain evidence="3">DSM 13643</strain>
    </source>
</reference>
<dbReference type="Proteomes" id="UP000183967">
    <property type="component" value="Unassembled WGS sequence"/>
</dbReference>
<dbReference type="AlphaFoldDB" id="A0A1M5SHS6"/>
<evidence type="ECO:0000256" key="1">
    <source>
        <dbReference type="SAM" id="Phobius"/>
    </source>
</evidence>
<organism evidence="2 3">
    <name type="scientific">Caloranaerobacter azorensis DSM 13643</name>
    <dbReference type="NCBI Taxonomy" id="1121264"/>
    <lineage>
        <taxon>Bacteria</taxon>
        <taxon>Bacillati</taxon>
        <taxon>Bacillota</taxon>
        <taxon>Tissierellia</taxon>
        <taxon>Tissierellales</taxon>
        <taxon>Thermohalobacteraceae</taxon>
        <taxon>Caloranaerobacter</taxon>
    </lineage>
</organism>
<feature type="transmembrane region" description="Helical" evidence="1">
    <location>
        <begin position="7"/>
        <end position="27"/>
    </location>
</feature>
<feature type="transmembrane region" description="Helical" evidence="1">
    <location>
        <begin position="72"/>
        <end position="96"/>
    </location>
</feature>
<protein>
    <submittedName>
        <fullName evidence="2">Uncharacterized protein</fullName>
    </submittedName>
</protein>
<proteinExistence type="predicted"/>
<evidence type="ECO:0000313" key="2">
    <source>
        <dbReference type="EMBL" id="SHH38147.1"/>
    </source>
</evidence>
<keyword evidence="1" id="KW-0472">Membrane</keyword>
<accession>A0A1M5SHS6</accession>